<dbReference type="HOGENOM" id="CLU_3130978_0_0_2"/>
<organism evidence="1 2">
    <name type="scientific">Nitrososphaera viennensis EN76</name>
    <dbReference type="NCBI Taxonomy" id="926571"/>
    <lineage>
        <taxon>Archaea</taxon>
        <taxon>Nitrososphaerota</taxon>
        <taxon>Nitrososphaeria</taxon>
        <taxon>Nitrososphaerales</taxon>
        <taxon>Nitrososphaeraceae</taxon>
        <taxon>Nitrososphaera</taxon>
    </lineage>
</organism>
<reference evidence="1 2" key="1">
    <citation type="journal article" date="2014" name="Int. J. Syst. Evol. Microbiol.">
        <title>Nitrososphaera viennensis gen. nov., sp. nov., an aerobic and mesophilic, ammonia-oxidizing archaeon from soil and a member of the archaeal phylum Thaumarchaeota.</title>
        <authorList>
            <person name="Stieglmeier M."/>
            <person name="Klingl A."/>
            <person name="Alves R.J."/>
            <person name="Rittmann S.K."/>
            <person name="Melcher M."/>
            <person name="Leisch N."/>
            <person name="Schleper C."/>
        </authorList>
    </citation>
    <scope>NUCLEOTIDE SEQUENCE [LARGE SCALE GENOMIC DNA]</scope>
    <source>
        <strain evidence="1">EN76</strain>
    </source>
</reference>
<dbReference type="Proteomes" id="UP000027093">
    <property type="component" value="Chromosome"/>
</dbReference>
<proteinExistence type="predicted"/>
<accession>A0A060HH25</accession>
<sequence length="49" mass="5651">MLQLTHLYLIAIRVSTRTHYWIYGVKNAVEDFLPQADNLAVVRDAGTYL</sequence>
<keyword evidence="2" id="KW-1185">Reference proteome</keyword>
<dbReference type="KEGG" id="nvn:NVIE_0668"/>
<evidence type="ECO:0000313" key="2">
    <source>
        <dbReference type="Proteomes" id="UP000027093"/>
    </source>
</evidence>
<dbReference type="EMBL" id="CP007536">
    <property type="protein sequence ID" value="AIC14863.1"/>
    <property type="molecule type" value="Genomic_DNA"/>
</dbReference>
<protein>
    <submittedName>
        <fullName evidence="1">Uncharacterized protein</fullName>
    </submittedName>
</protein>
<gene>
    <name evidence="1" type="ORF">NVIE_0668</name>
</gene>
<evidence type="ECO:0000313" key="1">
    <source>
        <dbReference type="EMBL" id="AIC14863.1"/>
    </source>
</evidence>
<name>A0A060HH25_9ARCH</name>
<dbReference type="STRING" id="926571.NVIE_0668"/>
<dbReference type="AlphaFoldDB" id="A0A060HH25"/>